<keyword evidence="3" id="KW-1185">Reference proteome</keyword>
<comment type="caution">
    <text evidence="2">The sequence shown here is derived from an EMBL/GenBank/DDBJ whole genome shotgun (WGS) entry which is preliminary data.</text>
</comment>
<dbReference type="RefSeq" id="WP_171684646.1">
    <property type="nucleotide sequence ID" value="NZ_WHNZ01000040.1"/>
</dbReference>
<reference evidence="2 3" key="1">
    <citation type="submission" date="2019-10" db="EMBL/GenBank/DDBJ databases">
        <title>Description of Paenibacillus pedi sp. nov.</title>
        <authorList>
            <person name="Carlier A."/>
            <person name="Qi S."/>
        </authorList>
    </citation>
    <scope>NUCLEOTIDE SEQUENCE [LARGE SCALE GENOMIC DNA]</scope>
    <source>
        <strain evidence="2 3">LMG 31457</strain>
    </source>
</reference>
<dbReference type="EMBL" id="WHNZ01000040">
    <property type="protein sequence ID" value="NOV01819.1"/>
    <property type="molecule type" value="Genomic_DNA"/>
</dbReference>
<feature type="transmembrane region" description="Helical" evidence="1">
    <location>
        <begin position="70"/>
        <end position="88"/>
    </location>
</feature>
<dbReference type="Proteomes" id="UP000618579">
    <property type="component" value="Unassembled WGS sequence"/>
</dbReference>
<feature type="transmembrane region" description="Helical" evidence="1">
    <location>
        <begin position="100"/>
        <end position="118"/>
    </location>
</feature>
<gene>
    <name evidence="2" type="ORF">GC097_17530</name>
</gene>
<feature type="transmembrane region" description="Helical" evidence="1">
    <location>
        <begin position="6"/>
        <end position="24"/>
    </location>
</feature>
<dbReference type="NCBIfam" id="NF041644">
    <property type="entry name" value="CBO0543_fam"/>
    <property type="match status" value="1"/>
</dbReference>
<feature type="transmembrane region" description="Helical" evidence="1">
    <location>
        <begin position="124"/>
        <end position="143"/>
    </location>
</feature>
<dbReference type="InterPro" id="IPR048147">
    <property type="entry name" value="CBO0543-like"/>
</dbReference>
<keyword evidence="1" id="KW-0472">Membrane</keyword>
<name>A0ABX1ZSK5_9BACL</name>
<protein>
    <submittedName>
        <fullName evidence="2">Uncharacterized protein</fullName>
    </submittedName>
</protein>
<keyword evidence="1" id="KW-1133">Transmembrane helix</keyword>
<sequence length="168" mass="19883">MTVERVILIMIWVLCIILIPVMIPKHRAREAVLLFLSTQMITWSMSLLLVEWQAIENPIREFPAASGSNFTNNYIFFPLVSTLFALHYPSQKSVAGKFFYHVRTVLLIGIYLKLISSYTELLDYIHFDIYLHMLLLWIVLNAVRKYAAWFFQREIRKEDIEGRAERRL</sequence>
<evidence type="ECO:0000313" key="2">
    <source>
        <dbReference type="EMBL" id="NOV01819.1"/>
    </source>
</evidence>
<keyword evidence="1" id="KW-0812">Transmembrane</keyword>
<evidence type="ECO:0000313" key="3">
    <source>
        <dbReference type="Proteomes" id="UP000618579"/>
    </source>
</evidence>
<evidence type="ECO:0000256" key="1">
    <source>
        <dbReference type="SAM" id="Phobius"/>
    </source>
</evidence>
<organism evidence="2 3">
    <name type="scientific">Paenibacillus planticolens</name>
    <dbReference type="NCBI Taxonomy" id="2654976"/>
    <lineage>
        <taxon>Bacteria</taxon>
        <taxon>Bacillati</taxon>
        <taxon>Bacillota</taxon>
        <taxon>Bacilli</taxon>
        <taxon>Bacillales</taxon>
        <taxon>Paenibacillaceae</taxon>
        <taxon>Paenibacillus</taxon>
    </lineage>
</organism>
<accession>A0ABX1ZSK5</accession>
<feature type="transmembrane region" description="Helical" evidence="1">
    <location>
        <begin position="31"/>
        <end position="50"/>
    </location>
</feature>
<proteinExistence type="predicted"/>